<evidence type="ECO:0000256" key="4">
    <source>
        <dbReference type="ARBA" id="ARBA00023136"/>
    </source>
</evidence>
<evidence type="ECO:0000256" key="3">
    <source>
        <dbReference type="ARBA" id="ARBA00022989"/>
    </source>
</evidence>
<dbReference type="InterPro" id="IPR007452">
    <property type="entry name" value="TamB_C"/>
</dbReference>
<feature type="compositionally biased region" description="Polar residues" evidence="5">
    <location>
        <begin position="120"/>
        <end position="136"/>
    </location>
</feature>
<evidence type="ECO:0000256" key="1">
    <source>
        <dbReference type="ARBA" id="ARBA00004167"/>
    </source>
</evidence>
<evidence type="ECO:0000256" key="6">
    <source>
        <dbReference type="SAM" id="Phobius"/>
    </source>
</evidence>
<keyword evidence="3 6" id="KW-1133">Transmembrane helix</keyword>
<evidence type="ECO:0000256" key="2">
    <source>
        <dbReference type="ARBA" id="ARBA00022692"/>
    </source>
</evidence>
<dbReference type="GO" id="GO:0009306">
    <property type="term" value="P:protein secretion"/>
    <property type="evidence" value="ECO:0007669"/>
    <property type="project" value="InterPro"/>
</dbReference>
<dbReference type="GO" id="GO:0005886">
    <property type="term" value="C:plasma membrane"/>
    <property type="evidence" value="ECO:0007669"/>
    <property type="project" value="InterPro"/>
</dbReference>
<dbReference type="Pfam" id="PF04357">
    <property type="entry name" value="TamB"/>
    <property type="match status" value="1"/>
</dbReference>
<keyword evidence="4 6" id="KW-0472">Membrane</keyword>
<keyword evidence="2 6" id="KW-0812">Transmembrane</keyword>
<comment type="subcellular location">
    <subcellularLocation>
        <location evidence="1">Membrane</location>
        <topology evidence="1">Single-pass membrane protein</topology>
    </subcellularLocation>
</comment>
<feature type="domain" description="Translocation and assembly module TamB C-terminal" evidence="7">
    <location>
        <begin position="1098"/>
        <end position="1447"/>
    </location>
</feature>
<feature type="transmembrane region" description="Helical" evidence="6">
    <location>
        <begin position="7"/>
        <end position="31"/>
    </location>
</feature>
<protein>
    <recommendedName>
        <fullName evidence="7">Translocation and assembly module TamB C-terminal domain-containing protein</fullName>
    </recommendedName>
</protein>
<dbReference type="EMBL" id="CXWD01000001">
    <property type="protein sequence ID" value="CTQ63617.1"/>
    <property type="molecule type" value="Genomic_DNA"/>
</dbReference>
<dbReference type="RefSeq" id="WP_055670072.1">
    <property type="nucleotide sequence ID" value="NZ_CXWD01000001.1"/>
</dbReference>
<accession>A0A0M6ZMN4</accession>
<gene>
    <name evidence="8" type="ORF">LAX5112_00004</name>
</gene>
<sequence>MRFVNLALRIIGLLVALAVAIPVVVIAILQFPAGRTLVSNMVSDLGSSPSQTISVEDLYLGFDLDLSAKRIALGDDLGTWLEADDLSVSWSPLQLISGTLQVNDISASRFDLNRLPAASDETQPTESADETGSSFSLPLDVELGSLTIPEINLGEPLLGTPIALALTGSGSAAMDPAVFSANLDVRRIDGIDAHLTAKAEFAPSEETLAFDIKVSEPRGGLAARLLDVPDLPALGLELTGSGPLNEWAADLSIALDGRQTVSGTAKLAETTASRHLTFDLDGDLAPLAPPEAHAFLLGTTNATGKAVFKLDFAPQSGAINLKTQTVSLSAQGALENNRVSADADLAVSAGGDSLIALDLGDRRIAFGPLTVKLSANGDMSSVAWSTDIGLASFETTEIRSGQILLAAKGSGANFTPEVLTTPFDLSLKADGLQGLMTEIQFVTGALALNSNGSVNGASQTLNLSALTLTSNFVNLNLSETELGAEKAAGTGRLTLSDLSRFSQLAGQDLGGAVTASVDFDLDPSALEGTANLQTVAQDLKTGTAQADALLTGRTDMKGSIKLAGADDVSVEGLTLTNTNLTLAGSADYVSGTLASDITVSLPDLALADPQLGGALDLSAETSGPLDRLDITADVKSKQILLAGTPLDNLELDIEATADPSAPSASVNGSADLNGQTVSVDLDLKSADGAAELNPLAVRVAENTISGDLAVADLENPVETLSGSLKIDAPNLAAISPLALTELGGRIEGTLAADPDAGKLLLDLSGTEIDIPSVNIGSLQLKADIARPYDPKTVSADLVVNDLITAATPVRSVALTAKPQSGGTALTADVKLEDGAQDGLSLAAVLSQPTATSYALALNQLALNYQGIASQLKQPATITYGDGTADITPLELELGQGSLSISGSAGEALGLQADLNAVPLSLANAFVSALGIGGTLTGTVNAKGSTSAPEVDWALSGTGLTASPLRDNGLSVLALDSNGTLKNNQISQTTKVSDANGLSISANGTVGLTAPQPLSITVDGTIPTAALRRPLLEAGIRAEGGINLNGSIGGSAQTPAYNLTAAPSGLKVTSLSTGLTVQNIRGSANVTQDQASLNGIAGDLATGGSLSASGTVGMKDGSPANLNLSLDKARYIDPGLVNAEVDASISVTGPLASASASPLIGGTVTINKADVSIPESLPGAIPPVDVRHLNASAAVRRQAVELGGGDSGRQTEQRSNPPRLDVLVSAPGRIFIRGRGLDAELQGNLKIVGTTADPQAIGAFTLRRGVLDILTRRLTFSTGRATFEGSLTPFLEFVATTTVSDTTITITVTGEADDPQIAFTSSPELPQDEVLALLLFGKSVGNLSATQIAQLGAAVATLTGGSDSGPLAQIRKSLGLDAIDIDTSGEDGPSVSVGRYINDNIYLGVEQGASSGSSRVKVDIDLDRGLKVRGEVGADGSSKAGIFFEREY</sequence>
<dbReference type="STRING" id="388408.LAX5112_00004"/>
<evidence type="ECO:0000313" key="8">
    <source>
        <dbReference type="EMBL" id="CTQ63617.1"/>
    </source>
</evidence>
<evidence type="ECO:0000256" key="5">
    <source>
        <dbReference type="SAM" id="MobiDB-lite"/>
    </source>
</evidence>
<dbReference type="PANTHER" id="PTHR36985:SF1">
    <property type="entry name" value="TRANSLOCATION AND ASSEMBLY MODULE SUBUNIT TAMB"/>
    <property type="match status" value="1"/>
</dbReference>
<keyword evidence="9" id="KW-1185">Reference proteome</keyword>
<name>A0A0M6ZMN4_9HYPH</name>
<evidence type="ECO:0000313" key="9">
    <source>
        <dbReference type="Proteomes" id="UP000053235"/>
    </source>
</evidence>
<feature type="region of interest" description="Disordered" evidence="5">
    <location>
        <begin position="116"/>
        <end position="136"/>
    </location>
</feature>
<organism evidence="8 9">
    <name type="scientific">Roseibium alexandrii</name>
    <dbReference type="NCBI Taxonomy" id="388408"/>
    <lineage>
        <taxon>Bacteria</taxon>
        <taxon>Pseudomonadati</taxon>
        <taxon>Pseudomonadota</taxon>
        <taxon>Alphaproteobacteria</taxon>
        <taxon>Hyphomicrobiales</taxon>
        <taxon>Stappiaceae</taxon>
        <taxon>Roseibium</taxon>
    </lineage>
</organism>
<dbReference type="OrthoDB" id="7784409at2"/>
<proteinExistence type="predicted"/>
<reference evidence="9" key="1">
    <citation type="submission" date="2015-07" db="EMBL/GenBank/DDBJ databases">
        <authorList>
            <person name="Rodrigo-Torres Lidia"/>
            <person name="Arahal R.David."/>
        </authorList>
    </citation>
    <scope>NUCLEOTIDE SEQUENCE [LARGE SCALE GENOMIC DNA]</scope>
    <source>
        <strain evidence="9">CECT 5112</strain>
    </source>
</reference>
<evidence type="ECO:0000259" key="7">
    <source>
        <dbReference type="Pfam" id="PF04357"/>
    </source>
</evidence>
<dbReference type="Proteomes" id="UP000053235">
    <property type="component" value="Unassembled WGS sequence"/>
</dbReference>
<dbReference type="PANTHER" id="PTHR36985">
    <property type="entry name" value="TRANSLOCATION AND ASSEMBLY MODULE SUBUNIT TAMB"/>
    <property type="match status" value="1"/>
</dbReference>